<dbReference type="Proteomes" id="UP000318307">
    <property type="component" value="Unassembled WGS sequence"/>
</dbReference>
<proteinExistence type="predicted"/>
<dbReference type="AlphaFoldDB" id="A0A562RJP5"/>
<evidence type="ECO:0000313" key="1">
    <source>
        <dbReference type="EMBL" id="TWI68620.1"/>
    </source>
</evidence>
<comment type="caution">
    <text evidence="1">The sequence shown here is derived from an EMBL/GenBank/DDBJ whole genome shotgun (WGS) entry which is preliminary data.</text>
</comment>
<dbReference type="RefSeq" id="WP_144685565.1">
    <property type="nucleotide sequence ID" value="NZ_VLLC01000020.1"/>
</dbReference>
<reference evidence="1 2" key="1">
    <citation type="submission" date="2019-07" db="EMBL/GenBank/DDBJ databases">
        <title>Genome sequencing of 100 strains of the haloalkaliphilic chemolithoautotrophic sulfur-oxidizing bacterium Thioalkalivibrio.</title>
        <authorList>
            <person name="Muyzer G."/>
        </authorList>
    </citation>
    <scope>NUCLEOTIDE SEQUENCE [LARGE SCALE GENOMIC DNA]</scope>
    <source>
        <strain evidence="1 2">ASO4-4</strain>
    </source>
</reference>
<gene>
    <name evidence="1" type="ORF">LZ24_02456</name>
</gene>
<keyword evidence="2" id="KW-1185">Reference proteome</keyword>
<evidence type="ECO:0000313" key="2">
    <source>
        <dbReference type="Proteomes" id="UP000318307"/>
    </source>
</evidence>
<organism evidence="1 2">
    <name type="scientific">Desulfobotulus alkaliphilus</name>
    <dbReference type="NCBI Taxonomy" id="622671"/>
    <lineage>
        <taxon>Bacteria</taxon>
        <taxon>Pseudomonadati</taxon>
        <taxon>Thermodesulfobacteriota</taxon>
        <taxon>Desulfobacteria</taxon>
        <taxon>Desulfobacterales</taxon>
        <taxon>Desulfobacteraceae</taxon>
        <taxon>Desulfobotulus</taxon>
    </lineage>
</organism>
<protein>
    <submittedName>
        <fullName evidence="1">Uncharacterized protein</fullName>
    </submittedName>
</protein>
<dbReference type="EMBL" id="VLLC01000020">
    <property type="protein sequence ID" value="TWI68620.1"/>
    <property type="molecule type" value="Genomic_DNA"/>
</dbReference>
<name>A0A562RJP5_9BACT</name>
<accession>A0A562RJP5</accession>
<sequence>MKILSRSQPLTPPGIDNAVLDTVYECLMEGRKFSASYRRRGQKDAVIDVIPANFENMPKAMAKVLPPFFPVGSCTVNVYSKA</sequence>